<evidence type="ECO:0000313" key="2">
    <source>
        <dbReference type="EMBL" id="VCX42726.1"/>
    </source>
</evidence>
<keyword evidence="3" id="KW-1185">Reference proteome</keyword>
<sequence length="82" mass="8110">RPGPGLRRDVGVLARLSRSSRGPRASRPAGALRPGSVSGIAGNGAGPLVSALSWRRAGPAGDLDAPFAAGVAARLNSLSDAL</sequence>
<evidence type="ECO:0000313" key="3">
    <source>
        <dbReference type="Proteomes" id="UP000269945"/>
    </source>
</evidence>
<gene>
    <name evidence="2" type="ORF">BN2614_LOCUS5</name>
</gene>
<feature type="region of interest" description="Disordered" evidence="1">
    <location>
        <begin position="1"/>
        <end position="39"/>
    </location>
</feature>
<protein>
    <submittedName>
        <fullName evidence="2">Uncharacterized protein</fullName>
    </submittedName>
</protein>
<accession>A0A9X9MDF6</accession>
<name>A0A9X9MDF6_GULGU</name>
<organism evidence="2 3">
    <name type="scientific">Gulo gulo</name>
    <name type="common">Wolverine</name>
    <name type="synonym">Gluton</name>
    <dbReference type="NCBI Taxonomy" id="48420"/>
    <lineage>
        <taxon>Eukaryota</taxon>
        <taxon>Metazoa</taxon>
        <taxon>Chordata</taxon>
        <taxon>Craniata</taxon>
        <taxon>Vertebrata</taxon>
        <taxon>Euteleostomi</taxon>
        <taxon>Mammalia</taxon>
        <taxon>Eutheria</taxon>
        <taxon>Laurasiatheria</taxon>
        <taxon>Carnivora</taxon>
        <taxon>Caniformia</taxon>
        <taxon>Musteloidea</taxon>
        <taxon>Mustelidae</taxon>
        <taxon>Guloninae</taxon>
        <taxon>Gulo</taxon>
    </lineage>
</organism>
<dbReference type="EMBL" id="CYRY02046908">
    <property type="protein sequence ID" value="VCX42726.1"/>
    <property type="molecule type" value="Genomic_DNA"/>
</dbReference>
<evidence type="ECO:0000256" key="1">
    <source>
        <dbReference type="SAM" id="MobiDB-lite"/>
    </source>
</evidence>
<reference evidence="2 3" key="1">
    <citation type="submission" date="2018-10" db="EMBL/GenBank/DDBJ databases">
        <authorList>
            <person name="Ekblom R."/>
            <person name="Jareborg N."/>
        </authorList>
    </citation>
    <scope>NUCLEOTIDE SEQUENCE [LARGE SCALE GENOMIC DNA]</scope>
    <source>
        <tissue evidence="2">Muscle</tissue>
    </source>
</reference>
<dbReference type="Proteomes" id="UP000269945">
    <property type="component" value="Unassembled WGS sequence"/>
</dbReference>
<comment type="caution">
    <text evidence="2">The sequence shown here is derived from an EMBL/GenBank/DDBJ whole genome shotgun (WGS) entry which is preliminary data.</text>
</comment>
<feature type="non-terminal residue" evidence="2">
    <location>
        <position position="1"/>
    </location>
</feature>
<feature type="compositionally biased region" description="Basic and acidic residues" evidence="1">
    <location>
        <begin position="1"/>
        <end position="10"/>
    </location>
</feature>
<feature type="compositionally biased region" description="Low complexity" evidence="1">
    <location>
        <begin position="13"/>
        <end position="35"/>
    </location>
</feature>
<dbReference type="AlphaFoldDB" id="A0A9X9MDF6"/>
<proteinExistence type="predicted"/>